<organism evidence="2 3">
    <name type="scientific">Venturia nashicola</name>
    <dbReference type="NCBI Taxonomy" id="86259"/>
    <lineage>
        <taxon>Eukaryota</taxon>
        <taxon>Fungi</taxon>
        <taxon>Dikarya</taxon>
        <taxon>Ascomycota</taxon>
        <taxon>Pezizomycotina</taxon>
        <taxon>Dothideomycetes</taxon>
        <taxon>Pleosporomycetidae</taxon>
        <taxon>Venturiales</taxon>
        <taxon>Venturiaceae</taxon>
        <taxon>Venturia</taxon>
    </lineage>
</organism>
<dbReference type="Proteomes" id="UP000298493">
    <property type="component" value="Unassembled WGS sequence"/>
</dbReference>
<dbReference type="PANTHER" id="PTHR34693">
    <property type="entry name" value="PROTEIN PAR32"/>
    <property type="match status" value="1"/>
</dbReference>
<name>A0A4Z1PTX5_9PEZI</name>
<feature type="compositionally biased region" description="Low complexity" evidence="1">
    <location>
        <begin position="124"/>
        <end position="134"/>
    </location>
</feature>
<sequence>MPARNYSITEPHPSVPASNYYLSGRGGAGNITRVSAKSVSAGPDATGPASRVNIPVVSSGVYYTQGRGGAGNTYREKERAIFSFDEELERQAKLMDHQAPVYHVGRGGAGNVDGSLEAARRSSHSSAGSTSSADSVRRSMDSAWSRVRGVVSRH</sequence>
<dbReference type="OrthoDB" id="5424462at2759"/>
<dbReference type="AlphaFoldDB" id="A0A4Z1PTX5"/>
<dbReference type="InterPro" id="IPR053203">
    <property type="entry name" value="Cisplatin_resist-associated"/>
</dbReference>
<accession>A0A4Z1PTX5</accession>
<protein>
    <submittedName>
        <fullName evidence="2">Uncharacterized protein</fullName>
    </submittedName>
</protein>
<gene>
    <name evidence="2" type="ORF">E6O75_ATG01230</name>
</gene>
<dbReference type="PANTHER" id="PTHR34693:SF2">
    <property type="entry name" value="DUF3602 DOMAIN-CONTAINING PROTEIN"/>
    <property type="match status" value="1"/>
</dbReference>
<evidence type="ECO:0000313" key="2">
    <source>
        <dbReference type="EMBL" id="TID26737.1"/>
    </source>
</evidence>
<proteinExistence type="predicted"/>
<dbReference type="EMBL" id="SNSC02000002">
    <property type="protein sequence ID" value="TID26737.1"/>
    <property type="molecule type" value="Genomic_DNA"/>
</dbReference>
<feature type="region of interest" description="Disordered" evidence="1">
    <location>
        <begin position="105"/>
        <end position="154"/>
    </location>
</feature>
<dbReference type="Pfam" id="PF12223">
    <property type="entry name" value="DUF3602"/>
    <property type="match status" value="1"/>
</dbReference>
<evidence type="ECO:0000256" key="1">
    <source>
        <dbReference type="SAM" id="MobiDB-lite"/>
    </source>
</evidence>
<keyword evidence="3" id="KW-1185">Reference proteome</keyword>
<reference evidence="2 3" key="1">
    <citation type="submission" date="2019-04" db="EMBL/GenBank/DDBJ databases">
        <title>High contiguity whole genome sequence and gene annotation resource for two Venturia nashicola isolates.</title>
        <authorList>
            <person name="Prokchorchik M."/>
            <person name="Won K."/>
            <person name="Lee Y."/>
            <person name="Choi E.D."/>
            <person name="Segonzac C."/>
            <person name="Sohn K.H."/>
        </authorList>
    </citation>
    <scope>NUCLEOTIDE SEQUENCE [LARGE SCALE GENOMIC DNA]</scope>
    <source>
        <strain evidence="2 3">PRI2</strain>
    </source>
</reference>
<comment type="caution">
    <text evidence="2">The sequence shown here is derived from an EMBL/GenBank/DDBJ whole genome shotgun (WGS) entry which is preliminary data.</text>
</comment>
<evidence type="ECO:0000313" key="3">
    <source>
        <dbReference type="Proteomes" id="UP000298493"/>
    </source>
</evidence>
<dbReference type="InterPro" id="IPR022024">
    <property type="entry name" value="DUF3602"/>
</dbReference>